<comment type="caution">
    <text evidence="1">The sequence shown here is derived from an EMBL/GenBank/DDBJ whole genome shotgun (WGS) entry which is preliminary data.</text>
</comment>
<dbReference type="EMBL" id="LJZQ01000012">
    <property type="protein sequence ID" value="KPQ28733.1"/>
    <property type="molecule type" value="Genomic_DNA"/>
</dbReference>
<dbReference type="Proteomes" id="UP000050416">
    <property type="component" value="Unassembled WGS sequence"/>
</dbReference>
<accession>A0A0P7YE25</accession>
<dbReference type="AlphaFoldDB" id="A0A0P7YE25"/>
<name>A0A0P7YE25_9GAMM</name>
<gene>
    <name evidence="1" type="ORF">HLUCCX14_09525</name>
</gene>
<reference evidence="1 2" key="1">
    <citation type="submission" date="2015-09" db="EMBL/GenBank/DDBJ databases">
        <title>Identification and resolution of microdiversity through metagenomic sequencing of parallel consortia.</title>
        <authorList>
            <person name="Nelson W.C."/>
            <person name="Romine M.F."/>
            <person name="Lindemann S.R."/>
        </authorList>
    </citation>
    <scope>NUCLEOTIDE SEQUENCE [LARGE SCALE GENOMIC DNA]</scope>
    <source>
        <strain evidence="1">HL-55</strain>
    </source>
</reference>
<evidence type="ECO:0000313" key="1">
    <source>
        <dbReference type="EMBL" id="KPQ28733.1"/>
    </source>
</evidence>
<evidence type="ECO:0000313" key="2">
    <source>
        <dbReference type="Proteomes" id="UP000050416"/>
    </source>
</evidence>
<sequence>MRLLDAIAGCTALFLCHLAENEQKQGDSKAVEGSVRLIPVVTGTGFHQ</sequence>
<protein>
    <submittedName>
        <fullName evidence="1">Uncharacterized protein</fullName>
    </submittedName>
</protein>
<organism evidence="1 2">
    <name type="scientific">Marinobacter excellens HL-55</name>
    <dbReference type="NCBI Taxonomy" id="1305731"/>
    <lineage>
        <taxon>Bacteria</taxon>
        <taxon>Pseudomonadati</taxon>
        <taxon>Pseudomonadota</taxon>
        <taxon>Gammaproteobacteria</taxon>
        <taxon>Pseudomonadales</taxon>
        <taxon>Marinobacteraceae</taxon>
        <taxon>Marinobacter</taxon>
    </lineage>
</organism>
<proteinExistence type="predicted"/>